<keyword evidence="4" id="KW-1185">Reference proteome</keyword>
<evidence type="ECO:0000256" key="1">
    <source>
        <dbReference type="ARBA" id="ARBA00007409"/>
    </source>
</evidence>
<dbReference type="STRING" id="69771.A0A1V6NUI0"/>
<feature type="domain" description="GST N-terminal" evidence="2">
    <location>
        <begin position="7"/>
        <end position="94"/>
    </location>
</feature>
<dbReference type="SFLD" id="SFLDS00019">
    <property type="entry name" value="Glutathione_Transferase_(cytos"/>
    <property type="match status" value="1"/>
</dbReference>
<dbReference type="OMA" id="DVQMSFP"/>
<dbReference type="InterPro" id="IPR040079">
    <property type="entry name" value="Glutathione_S-Trfase"/>
</dbReference>
<sequence>MADNNQGCKITLYWLEQSRSQSIMWLLEELQLTYELKTFKRRADKLAPAELKEVHPLGKSPVVTIEVPGSDKPMVLAESGAIIEYLCDYFGKDHPTLVPERYVAGREGQVGGEREEWMRYRYFMHYTEGSFMPILVMTLINDTVRKSPPFFLRPITGIVASQVDSAFLARNVEGNLSFLESQLKTAPDGGPFICGKDLTAADILMSFPVIAASGRVLQDNKNQGKYPLLAGYAKRLQEIEGYKKAAAKIEALEGHFSASM</sequence>
<dbReference type="Gene3D" id="1.20.1050.10">
    <property type="match status" value="1"/>
</dbReference>
<name>A0A1V6NUI0_PENDC</name>
<dbReference type="OrthoDB" id="2098326at2759"/>
<dbReference type="InterPro" id="IPR036249">
    <property type="entry name" value="Thioredoxin-like_sf"/>
</dbReference>
<dbReference type="PANTHER" id="PTHR44051">
    <property type="entry name" value="GLUTATHIONE S-TRANSFERASE-RELATED"/>
    <property type="match status" value="1"/>
</dbReference>
<protein>
    <recommendedName>
        <fullName evidence="2">GST N-terminal domain-containing protein</fullName>
    </recommendedName>
</protein>
<dbReference type="SFLD" id="SFLDG00358">
    <property type="entry name" value="Main_(cytGST)"/>
    <property type="match status" value="1"/>
</dbReference>
<evidence type="ECO:0000313" key="3">
    <source>
        <dbReference type="EMBL" id="OQD68375.1"/>
    </source>
</evidence>
<dbReference type="PANTHER" id="PTHR44051:SF9">
    <property type="entry name" value="GLUTATHIONE S-TRANSFERASE 1"/>
    <property type="match status" value="1"/>
</dbReference>
<comment type="caution">
    <text evidence="3">The sequence shown here is derived from an EMBL/GenBank/DDBJ whole genome shotgun (WGS) entry which is preliminary data.</text>
</comment>
<dbReference type="CDD" id="cd03046">
    <property type="entry name" value="GST_N_GTT1_like"/>
    <property type="match status" value="1"/>
</dbReference>
<accession>A0A1V6NUI0</accession>
<evidence type="ECO:0000313" key="4">
    <source>
        <dbReference type="Proteomes" id="UP000191522"/>
    </source>
</evidence>
<organism evidence="3 4">
    <name type="scientific">Penicillium decumbens</name>
    <dbReference type="NCBI Taxonomy" id="69771"/>
    <lineage>
        <taxon>Eukaryota</taxon>
        <taxon>Fungi</taxon>
        <taxon>Dikarya</taxon>
        <taxon>Ascomycota</taxon>
        <taxon>Pezizomycotina</taxon>
        <taxon>Eurotiomycetes</taxon>
        <taxon>Eurotiomycetidae</taxon>
        <taxon>Eurotiales</taxon>
        <taxon>Aspergillaceae</taxon>
        <taxon>Penicillium</taxon>
    </lineage>
</organism>
<reference evidence="4" key="1">
    <citation type="journal article" date="2017" name="Nat. Microbiol.">
        <title>Global analysis of biosynthetic gene clusters reveals vast potential of secondary metabolite production in Penicillium species.</title>
        <authorList>
            <person name="Nielsen J.C."/>
            <person name="Grijseels S."/>
            <person name="Prigent S."/>
            <person name="Ji B."/>
            <person name="Dainat J."/>
            <person name="Nielsen K.F."/>
            <person name="Frisvad J.C."/>
            <person name="Workman M."/>
            <person name="Nielsen J."/>
        </authorList>
    </citation>
    <scope>NUCLEOTIDE SEQUENCE [LARGE SCALE GENOMIC DNA]</scope>
    <source>
        <strain evidence="4">IBT 11843</strain>
    </source>
</reference>
<dbReference type="PROSITE" id="PS50404">
    <property type="entry name" value="GST_NTER"/>
    <property type="match status" value="1"/>
</dbReference>
<dbReference type="SUPFAM" id="SSF52833">
    <property type="entry name" value="Thioredoxin-like"/>
    <property type="match status" value="1"/>
</dbReference>
<dbReference type="Proteomes" id="UP000191522">
    <property type="component" value="Unassembled WGS sequence"/>
</dbReference>
<dbReference type="CDD" id="cd03189">
    <property type="entry name" value="GST_C_GTT1_like"/>
    <property type="match status" value="1"/>
</dbReference>
<gene>
    <name evidence="3" type="ORF">PENDEC_c036G03488</name>
</gene>
<dbReference type="Pfam" id="PF02798">
    <property type="entry name" value="GST_N"/>
    <property type="match status" value="1"/>
</dbReference>
<evidence type="ECO:0000259" key="2">
    <source>
        <dbReference type="PROSITE" id="PS50404"/>
    </source>
</evidence>
<proteinExistence type="inferred from homology"/>
<dbReference type="InterPro" id="IPR036282">
    <property type="entry name" value="Glutathione-S-Trfase_C_sf"/>
</dbReference>
<comment type="similarity">
    <text evidence="1">Belongs to the GST superfamily.</text>
</comment>
<dbReference type="Gene3D" id="3.40.30.10">
    <property type="entry name" value="Glutaredoxin"/>
    <property type="match status" value="1"/>
</dbReference>
<dbReference type="AlphaFoldDB" id="A0A1V6NUI0"/>
<dbReference type="InterPro" id="IPR004045">
    <property type="entry name" value="Glutathione_S-Trfase_N"/>
</dbReference>
<dbReference type="SUPFAM" id="SSF47616">
    <property type="entry name" value="GST C-terminal domain-like"/>
    <property type="match status" value="1"/>
</dbReference>
<dbReference type="EMBL" id="MDYL01000036">
    <property type="protein sequence ID" value="OQD68375.1"/>
    <property type="molecule type" value="Genomic_DNA"/>
</dbReference>